<dbReference type="GO" id="GO:0047632">
    <property type="term" value="F:agmatine deiminase activity"/>
    <property type="evidence" value="ECO:0007669"/>
    <property type="project" value="TreeGrafter"/>
</dbReference>
<keyword evidence="3" id="KW-1185">Reference proteome</keyword>
<dbReference type="Proteomes" id="UP000004295">
    <property type="component" value="Unassembled WGS sequence"/>
</dbReference>
<keyword evidence="1" id="KW-0378">Hydrolase</keyword>
<dbReference type="STRING" id="553175.POREN0001_0943"/>
<gene>
    <name evidence="2" type="ORF">POREN0001_0943</name>
</gene>
<dbReference type="AlphaFoldDB" id="C3JA20"/>
<evidence type="ECO:0000313" key="2">
    <source>
        <dbReference type="EMBL" id="EEN82974.1"/>
    </source>
</evidence>
<dbReference type="Pfam" id="PF04371">
    <property type="entry name" value="PAD_porph"/>
    <property type="match status" value="1"/>
</dbReference>
<dbReference type="PANTHER" id="PTHR31377:SF0">
    <property type="entry name" value="AGMATINE DEIMINASE-RELATED"/>
    <property type="match status" value="1"/>
</dbReference>
<comment type="caution">
    <text evidence="2">The sequence shown here is derived from an EMBL/GenBank/DDBJ whole genome shotgun (WGS) entry which is preliminary data.</text>
</comment>
<dbReference type="GeneID" id="93364772"/>
<dbReference type="Gene3D" id="3.75.10.10">
    <property type="entry name" value="L-arginine/glycine Amidinotransferase, Chain A"/>
    <property type="match status" value="1"/>
</dbReference>
<accession>C3JA20</accession>
<organism evidence="2 3">
    <name type="scientific">Porphyromonas endodontalis (strain ATCC 35406 / DSM 24491 / JCM 8526 / CCUG 16442 / BCRC 14492 / NCTC 13058 / HG 370)</name>
    <name type="common">Bacteroides endodontalis</name>
    <dbReference type="NCBI Taxonomy" id="553175"/>
    <lineage>
        <taxon>Bacteria</taxon>
        <taxon>Pseudomonadati</taxon>
        <taxon>Bacteroidota</taxon>
        <taxon>Bacteroidia</taxon>
        <taxon>Bacteroidales</taxon>
        <taxon>Porphyromonadaceae</taxon>
        <taxon>Porphyromonas</taxon>
    </lineage>
</organism>
<dbReference type="InterPro" id="IPR007466">
    <property type="entry name" value="Peptidyl-Arg-deiminase_porph"/>
</dbReference>
<name>C3JA20_POREA</name>
<dbReference type="PANTHER" id="PTHR31377">
    <property type="entry name" value="AGMATINE DEIMINASE-RELATED"/>
    <property type="match status" value="1"/>
</dbReference>
<sequence length="353" mass="39806">MHRASLSQGLCPEWAPQDAVLITWPHAASDWCEILPEVEANYLAMATAILRYEPLVVVLPEGQEIGHLFPSDLRARLVEIHLPSNDTWARDYAPLCCLMEGKKRVVDFRFNGWGLKFASNYDNMISRRLHAMGFFAKDAEWCDEQMIVLEGGSIDANSRGEMVTTRRCLTEPNRNIFPEQEAALNSLLLSTLGAQKVIYIEHGAIEGDDTDGHVDTLVRFINDDTLVYVAPTDPNSINYHELKAMEEELLQHEEIKERGYRLLALPDVGTLRDEEGDPLPATYANFLFVNGALLVPTYGVPQDEEALEILRRALPEREIVGVNCRTLTRQHGSLHCATMQFPRGFIASEYLPK</sequence>
<dbReference type="eggNOG" id="COG2957">
    <property type="taxonomic scope" value="Bacteria"/>
</dbReference>
<dbReference type="GO" id="GO:0009446">
    <property type="term" value="P:putrescine biosynthetic process"/>
    <property type="evidence" value="ECO:0007669"/>
    <property type="project" value="InterPro"/>
</dbReference>
<evidence type="ECO:0008006" key="4">
    <source>
        <dbReference type="Google" id="ProtNLM"/>
    </source>
</evidence>
<reference evidence="2 3" key="1">
    <citation type="submission" date="2009-04" db="EMBL/GenBank/DDBJ databases">
        <authorList>
            <person name="Sebastian Y."/>
            <person name="Madupu R."/>
            <person name="Durkin A.S."/>
            <person name="Torralba M."/>
            <person name="Methe B."/>
            <person name="Sutton G.G."/>
            <person name="Strausberg R.L."/>
            <person name="Nelson K.E."/>
        </authorList>
    </citation>
    <scope>NUCLEOTIDE SEQUENCE [LARGE SCALE GENOMIC DNA]</scope>
    <source>
        <strain evidence="3">ATCC 35406 / BCRC 14492 / JCM 8526 / NCTC 13058 / HG 370</strain>
    </source>
</reference>
<dbReference type="SUPFAM" id="SSF55909">
    <property type="entry name" value="Pentein"/>
    <property type="match status" value="1"/>
</dbReference>
<proteinExistence type="predicted"/>
<dbReference type="RefSeq" id="WP_004333222.1">
    <property type="nucleotide sequence ID" value="NZ_ACNN01000016.1"/>
</dbReference>
<dbReference type="EMBL" id="ACNN01000016">
    <property type="protein sequence ID" value="EEN82974.1"/>
    <property type="molecule type" value="Genomic_DNA"/>
</dbReference>
<evidence type="ECO:0000256" key="1">
    <source>
        <dbReference type="ARBA" id="ARBA00022801"/>
    </source>
</evidence>
<evidence type="ECO:0000313" key="3">
    <source>
        <dbReference type="Proteomes" id="UP000004295"/>
    </source>
</evidence>
<protein>
    <recommendedName>
        <fullName evidence="4">Agmatine deiminase</fullName>
    </recommendedName>
</protein>
<dbReference type="GO" id="GO:0004668">
    <property type="term" value="F:protein-arginine deiminase activity"/>
    <property type="evidence" value="ECO:0007669"/>
    <property type="project" value="InterPro"/>
</dbReference>